<dbReference type="EMBL" id="JAYMGO010000010">
    <property type="protein sequence ID" value="KAL1266253.1"/>
    <property type="molecule type" value="Genomic_DNA"/>
</dbReference>
<evidence type="ECO:0000313" key="2">
    <source>
        <dbReference type="Proteomes" id="UP001558613"/>
    </source>
</evidence>
<evidence type="ECO:0000313" key="1">
    <source>
        <dbReference type="EMBL" id="KAL1266253.1"/>
    </source>
</evidence>
<proteinExistence type="predicted"/>
<sequence>MFLSTAQMRKVSKPQHDIHLRIFNEDVYHWRRWIHVRPTSVRTKGEFFPGRARLEEVVQMPVEITECRFEFPPAGRTYFCCAQNCV</sequence>
<organism evidence="1 2">
    <name type="scientific">Cirrhinus molitorella</name>
    <name type="common">mud carp</name>
    <dbReference type="NCBI Taxonomy" id="172907"/>
    <lineage>
        <taxon>Eukaryota</taxon>
        <taxon>Metazoa</taxon>
        <taxon>Chordata</taxon>
        <taxon>Craniata</taxon>
        <taxon>Vertebrata</taxon>
        <taxon>Euteleostomi</taxon>
        <taxon>Actinopterygii</taxon>
        <taxon>Neopterygii</taxon>
        <taxon>Teleostei</taxon>
        <taxon>Ostariophysi</taxon>
        <taxon>Cypriniformes</taxon>
        <taxon>Cyprinidae</taxon>
        <taxon>Labeoninae</taxon>
        <taxon>Labeonini</taxon>
        <taxon>Cirrhinus</taxon>
    </lineage>
</organism>
<name>A0ABR3MNQ4_9TELE</name>
<gene>
    <name evidence="1" type="ORF">QQF64_001928</name>
</gene>
<protein>
    <submittedName>
        <fullName evidence="1">Uncharacterized protein</fullName>
    </submittedName>
</protein>
<comment type="caution">
    <text evidence="1">The sequence shown here is derived from an EMBL/GenBank/DDBJ whole genome shotgun (WGS) entry which is preliminary data.</text>
</comment>
<accession>A0ABR3MNQ4</accession>
<keyword evidence="2" id="KW-1185">Reference proteome</keyword>
<dbReference type="Proteomes" id="UP001558613">
    <property type="component" value="Unassembled WGS sequence"/>
</dbReference>
<reference evidence="1 2" key="1">
    <citation type="submission" date="2023-09" db="EMBL/GenBank/DDBJ databases">
        <authorList>
            <person name="Wang M."/>
        </authorList>
    </citation>
    <scope>NUCLEOTIDE SEQUENCE [LARGE SCALE GENOMIC DNA]</scope>
    <source>
        <strain evidence="1">GT-2023</strain>
        <tissue evidence="1">Liver</tissue>
    </source>
</reference>